<dbReference type="GO" id="GO:0120330">
    <property type="term" value="C:rixosome complex"/>
    <property type="evidence" value="ECO:0007669"/>
    <property type="project" value="TreeGrafter"/>
</dbReference>
<name>K3X3L7_GLOUD</name>
<dbReference type="InterPro" id="IPR001680">
    <property type="entry name" value="WD40_rpt"/>
</dbReference>
<protein>
    <recommendedName>
        <fullName evidence="5">WD repeat-containing protein 54 beta-propeller domain-containing protein</fullName>
    </recommendedName>
</protein>
<evidence type="ECO:0000313" key="7">
    <source>
        <dbReference type="Proteomes" id="UP000019132"/>
    </source>
</evidence>
<evidence type="ECO:0000256" key="2">
    <source>
        <dbReference type="ARBA" id="ARBA00022737"/>
    </source>
</evidence>
<dbReference type="GO" id="GO:0006261">
    <property type="term" value="P:DNA-templated DNA replication"/>
    <property type="evidence" value="ECO:0007669"/>
    <property type="project" value="TreeGrafter"/>
</dbReference>
<dbReference type="EnsemblProtists" id="PYU1_T011816">
    <property type="protein sequence ID" value="PYU1_T011816"/>
    <property type="gene ID" value="PYU1_G011790"/>
</dbReference>
<dbReference type="VEuPathDB" id="FungiDB:PYU1_G011790"/>
<dbReference type="InterPro" id="IPR036322">
    <property type="entry name" value="WD40_repeat_dom_sf"/>
</dbReference>
<dbReference type="HOGENOM" id="CLU_029749_3_0_1"/>
<dbReference type="PROSITE" id="PS50082">
    <property type="entry name" value="WD_REPEATS_2"/>
    <property type="match status" value="3"/>
</dbReference>
<feature type="region of interest" description="Disordered" evidence="4">
    <location>
        <begin position="358"/>
        <end position="394"/>
    </location>
</feature>
<evidence type="ECO:0000256" key="3">
    <source>
        <dbReference type="PROSITE-ProRule" id="PRU00221"/>
    </source>
</evidence>
<dbReference type="PANTHER" id="PTHR18763:SF0">
    <property type="entry name" value="WD REPEAT-CONTAINING PROTEIN 18"/>
    <property type="match status" value="1"/>
</dbReference>
<proteinExistence type="predicted"/>
<feature type="domain" description="WD repeat-containing protein 54 beta-propeller" evidence="5">
    <location>
        <begin position="94"/>
        <end position="153"/>
    </location>
</feature>
<reference evidence="7" key="1">
    <citation type="journal article" date="2010" name="Genome Biol.">
        <title>Genome sequence of the necrotrophic plant pathogen Pythium ultimum reveals original pathogenicity mechanisms and effector repertoire.</title>
        <authorList>
            <person name="Levesque C.A."/>
            <person name="Brouwer H."/>
            <person name="Cano L."/>
            <person name="Hamilton J.P."/>
            <person name="Holt C."/>
            <person name="Huitema E."/>
            <person name="Raffaele S."/>
            <person name="Robideau G.P."/>
            <person name="Thines M."/>
            <person name="Win J."/>
            <person name="Zerillo M.M."/>
            <person name="Beakes G.W."/>
            <person name="Boore J.L."/>
            <person name="Busam D."/>
            <person name="Dumas B."/>
            <person name="Ferriera S."/>
            <person name="Fuerstenberg S.I."/>
            <person name="Gachon C.M."/>
            <person name="Gaulin E."/>
            <person name="Govers F."/>
            <person name="Grenville-Briggs L."/>
            <person name="Horner N."/>
            <person name="Hostetler J."/>
            <person name="Jiang R.H."/>
            <person name="Johnson J."/>
            <person name="Krajaejun T."/>
            <person name="Lin H."/>
            <person name="Meijer H.J."/>
            <person name="Moore B."/>
            <person name="Morris P."/>
            <person name="Phuntmart V."/>
            <person name="Puiu D."/>
            <person name="Shetty J."/>
            <person name="Stajich J.E."/>
            <person name="Tripathy S."/>
            <person name="Wawra S."/>
            <person name="van West P."/>
            <person name="Whitty B.R."/>
            <person name="Coutinho P.M."/>
            <person name="Henrissat B."/>
            <person name="Martin F."/>
            <person name="Thomas P.D."/>
            <person name="Tyler B.M."/>
            <person name="De Vries R.P."/>
            <person name="Kamoun S."/>
            <person name="Yandell M."/>
            <person name="Tisserat N."/>
            <person name="Buell C.R."/>
        </authorList>
    </citation>
    <scope>NUCLEOTIDE SEQUENCE</scope>
    <source>
        <strain evidence="7">DAOM:BR144</strain>
    </source>
</reference>
<evidence type="ECO:0000256" key="1">
    <source>
        <dbReference type="ARBA" id="ARBA00022574"/>
    </source>
</evidence>
<sequence>MASAALADQVLLFGSCQENELYVADASTGGQLYCFKNGRTSRFGVQVLPRTDHLVAMQDNKLAAHIWAWSKDMPVWKCHTAEKMGPTCVTQCGNFLFAGAQSGKVYVWDVKTGELMMVWDAHYKSVSAIALTSDDSHVITAGDDAVVHVWRLMDILDEPDVTSSFQQGLTPVVSWTDHVLPVTSIHVSHGGVDGRIYTSSLDRTCKIWSLNSPQCLFSVTCPSFVNVCVADPMEHRLFMGCGNGKIYALDLNAAASSVTAAAARILSSSRGGGASALSASPWGPDALLPDAFEGHEVSVTTMQVSECGGFLFTGDENGVVRAWDSLSRQSLRTIKLFKGKVSALLLIPKPRNLFHKVKTSRNASQEESGNLAPPLPIAPLKKYMNSTSSDTADK</sequence>
<evidence type="ECO:0000259" key="5">
    <source>
        <dbReference type="Pfam" id="PF21031"/>
    </source>
</evidence>
<dbReference type="eggNOG" id="KOG0646">
    <property type="taxonomic scope" value="Eukaryota"/>
</dbReference>
<dbReference type="GO" id="GO:0006364">
    <property type="term" value="P:rRNA processing"/>
    <property type="evidence" value="ECO:0007669"/>
    <property type="project" value="TreeGrafter"/>
</dbReference>
<dbReference type="InterPro" id="IPR045227">
    <property type="entry name" value="WDR18/Ipi3/RID3"/>
</dbReference>
<reference evidence="7" key="2">
    <citation type="submission" date="2010-04" db="EMBL/GenBank/DDBJ databases">
        <authorList>
            <person name="Buell R."/>
            <person name="Hamilton J."/>
            <person name="Hostetler J."/>
        </authorList>
    </citation>
    <scope>NUCLEOTIDE SEQUENCE [LARGE SCALE GENOMIC DNA]</scope>
    <source>
        <strain evidence="7">DAOM:BR144</strain>
    </source>
</reference>
<feature type="repeat" description="WD" evidence="3">
    <location>
        <begin position="292"/>
        <end position="333"/>
    </location>
</feature>
<dbReference type="Pfam" id="PF21031">
    <property type="entry name" value="WDR54"/>
    <property type="match status" value="1"/>
</dbReference>
<dbReference type="InParanoid" id="K3X3L7"/>
<evidence type="ECO:0000313" key="6">
    <source>
        <dbReference type="EnsemblProtists" id="PYU1_T011816"/>
    </source>
</evidence>
<dbReference type="Proteomes" id="UP000019132">
    <property type="component" value="Unassembled WGS sequence"/>
</dbReference>
<keyword evidence="2" id="KW-0677">Repeat</keyword>
<evidence type="ECO:0000256" key="4">
    <source>
        <dbReference type="SAM" id="MobiDB-lite"/>
    </source>
</evidence>
<feature type="repeat" description="WD" evidence="3">
    <location>
        <begin position="93"/>
        <end position="118"/>
    </location>
</feature>
<dbReference type="InterPro" id="IPR049546">
    <property type="entry name" value="WDR54_beta_prop"/>
</dbReference>
<dbReference type="SMART" id="SM00320">
    <property type="entry name" value="WD40"/>
    <property type="match status" value="5"/>
</dbReference>
<dbReference type="EMBL" id="GL376637">
    <property type="status" value="NOT_ANNOTATED_CDS"/>
    <property type="molecule type" value="Genomic_DNA"/>
</dbReference>
<organism evidence="6 7">
    <name type="scientific">Globisporangium ultimum (strain ATCC 200006 / CBS 805.95 / DAOM BR144)</name>
    <name type="common">Pythium ultimum</name>
    <dbReference type="NCBI Taxonomy" id="431595"/>
    <lineage>
        <taxon>Eukaryota</taxon>
        <taxon>Sar</taxon>
        <taxon>Stramenopiles</taxon>
        <taxon>Oomycota</taxon>
        <taxon>Peronosporomycetes</taxon>
        <taxon>Pythiales</taxon>
        <taxon>Pythiaceae</taxon>
        <taxon>Globisporangium</taxon>
    </lineage>
</organism>
<keyword evidence="1 3" id="KW-0853">WD repeat</keyword>
<dbReference type="AlphaFoldDB" id="K3X3L7"/>
<dbReference type="SUPFAM" id="SSF50978">
    <property type="entry name" value="WD40 repeat-like"/>
    <property type="match status" value="1"/>
</dbReference>
<feature type="repeat" description="WD" evidence="3">
    <location>
        <begin position="119"/>
        <end position="152"/>
    </location>
</feature>
<dbReference type="GO" id="GO:0005656">
    <property type="term" value="C:nuclear pre-replicative complex"/>
    <property type="evidence" value="ECO:0007669"/>
    <property type="project" value="TreeGrafter"/>
</dbReference>
<keyword evidence="7" id="KW-1185">Reference proteome</keyword>
<dbReference type="OMA" id="GVNARIY"/>
<dbReference type="InterPro" id="IPR015943">
    <property type="entry name" value="WD40/YVTN_repeat-like_dom_sf"/>
</dbReference>
<dbReference type="STRING" id="431595.K3X3L7"/>
<feature type="compositionally biased region" description="Polar residues" evidence="4">
    <location>
        <begin position="384"/>
        <end position="394"/>
    </location>
</feature>
<accession>K3X3L7</accession>
<reference evidence="6" key="3">
    <citation type="submission" date="2015-02" db="UniProtKB">
        <authorList>
            <consortium name="EnsemblProtists"/>
        </authorList>
    </citation>
    <scope>IDENTIFICATION</scope>
    <source>
        <strain evidence="6">DAOM BR144</strain>
    </source>
</reference>
<dbReference type="PROSITE" id="PS50294">
    <property type="entry name" value="WD_REPEATS_REGION"/>
    <property type="match status" value="2"/>
</dbReference>
<dbReference type="Gene3D" id="2.130.10.10">
    <property type="entry name" value="YVTN repeat-like/Quinoprotein amine dehydrogenase"/>
    <property type="match status" value="2"/>
</dbReference>
<dbReference type="Pfam" id="PF00400">
    <property type="entry name" value="WD40"/>
    <property type="match status" value="2"/>
</dbReference>
<dbReference type="PANTHER" id="PTHR18763">
    <property type="entry name" value="WD-REPEAT PROTEIN 18"/>
    <property type="match status" value="1"/>
</dbReference>